<sequence length="67" mass="6890">MQFINYLLFCLPAVALAMPLPQLIGGAKCPPQNTENKGSGLLGNGVNVSLLSPKFPSFNGLVGGCGN</sequence>
<reference evidence="2 3" key="1">
    <citation type="submission" date="2016-03" db="EMBL/GenBank/DDBJ databases">
        <authorList>
            <person name="Ploux O."/>
        </authorList>
    </citation>
    <scope>NUCLEOTIDE SEQUENCE [LARGE SCALE GENOMIC DNA]</scope>
    <source>
        <strain evidence="2 3">URUG2</strain>
    </source>
</reference>
<keyword evidence="3" id="KW-1185">Reference proteome</keyword>
<proteinExistence type="predicted"/>
<name>A0A2D3VFL4_9PEZI</name>
<evidence type="ECO:0000313" key="3">
    <source>
        <dbReference type="Proteomes" id="UP000225277"/>
    </source>
</evidence>
<feature type="chain" id="PRO_5013824085" evidence="1">
    <location>
        <begin position="18"/>
        <end position="67"/>
    </location>
</feature>
<dbReference type="AlphaFoldDB" id="A0A2D3VFL4"/>
<protein>
    <submittedName>
        <fullName evidence="2">Uncharacterized protein</fullName>
    </submittedName>
</protein>
<feature type="signal peptide" evidence="1">
    <location>
        <begin position="1"/>
        <end position="17"/>
    </location>
</feature>
<dbReference type="GeneID" id="35601604"/>
<dbReference type="EMBL" id="FJUY01000009">
    <property type="protein sequence ID" value="CZT20609.1"/>
    <property type="molecule type" value="Genomic_DNA"/>
</dbReference>
<gene>
    <name evidence="2" type="ORF">RCC_06467</name>
</gene>
<dbReference type="Proteomes" id="UP000225277">
    <property type="component" value="Unassembled WGS sequence"/>
</dbReference>
<evidence type="ECO:0000256" key="1">
    <source>
        <dbReference type="SAM" id="SignalP"/>
    </source>
</evidence>
<organism evidence="2 3">
    <name type="scientific">Ramularia collo-cygni</name>
    <dbReference type="NCBI Taxonomy" id="112498"/>
    <lineage>
        <taxon>Eukaryota</taxon>
        <taxon>Fungi</taxon>
        <taxon>Dikarya</taxon>
        <taxon>Ascomycota</taxon>
        <taxon>Pezizomycotina</taxon>
        <taxon>Dothideomycetes</taxon>
        <taxon>Dothideomycetidae</taxon>
        <taxon>Mycosphaerellales</taxon>
        <taxon>Mycosphaerellaceae</taxon>
        <taxon>Ramularia</taxon>
    </lineage>
</organism>
<dbReference type="RefSeq" id="XP_023627498.1">
    <property type="nucleotide sequence ID" value="XM_023771730.1"/>
</dbReference>
<evidence type="ECO:0000313" key="2">
    <source>
        <dbReference type="EMBL" id="CZT20609.1"/>
    </source>
</evidence>
<keyword evidence="1" id="KW-0732">Signal</keyword>
<accession>A0A2D3VFL4</accession>